<keyword evidence="6" id="KW-1133">Transmembrane helix</keyword>
<reference evidence="8 9" key="1">
    <citation type="submission" date="2019-04" db="EMBL/GenBank/DDBJ databases">
        <title>High contiguity whole genome sequence and gene annotation resource for two Venturia nashicola isolates.</title>
        <authorList>
            <person name="Prokchorchik M."/>
            <person name="Won K."/>
            <person name="Lee Y."/>
            <person name="Choi E.D."/>
            <person name="Segonzac C."/>
            <person name="Sohn K.H."/>
        </authorList>
    </citation>
    <scope>NUCLEOTIDE SEQUENCE [LARGE SCALE GENOMIC DNA]</scope>
    <source>
        <strain evidence="8 9">PRI2</strain>
    </source>
</reference>
<evidence type="ECO:0000313" key="8">
    <source>
        <dbReference type="EMBL" id="TID20645.1"/>
    </source>
</evidence>
<dbReference type="CDD" id="cd00067">
    <property type="entry name" value="GAL4"/>
    <property type="match status" value="1"/>
</dbReference>
<dbReference type="InterPro" id="IPR007219">
    <property type="entry name" value="XnlR_reg_dom"/>
</dbReference>
<evidence type="ECO:0000256" key="5">
    <source>
        <dbReference type="SAM" id="MobiDB-lite"/>
    </source>
</evidence>
<evidence type="ECO:0000256" key="2">
    <source>
        <dbReference type="ARBA" id="ARBA00023015"/>
    </source>
</evidence>
<dbReference type="InterPro" id="IPR051127">
    <property type="entry name" value="Fungal_SecMet_Regulators"/>
</dbReference>
<accession>A0A4Z1NZD3</accession>
<dbReference type="InterPro" id="IPR001138">
    <property type="entry name" value="Zn2Cys6_DnaBD"/>
</dbReference>
<keyword evidence="1" id="KW-0479">Metal-binding</keyword>
<keyword evidence="4" id="KW-0539">Nucleus</keyword>
<dbReference type="PROSITE" id="PS00463">
    <property type="entry name" value="ZN2_CY6_FUNGAL_1"/>
    <property type="match status" value="1"/>
</dbReference>
<protein>
    <recommendedName>
        <fullName evidence="7">Zn(2)-C6 fungal-type domain-containing protein</fullName>
    </recommendedName>
</protein>
<dbReference type="SMART" id="SM00066">
    <property type="entry name" value="GAL4"/>
    <property type="match status" value="1"/>
</dbReference>
<organism evidence="8 9">
    <name type="scientific">Venturia nashicola</name>
    <dbReference type="NCBI Taxonomy" id="86259"/>
    <lineage>
        <taxon>Eukaryota</taxon>
        <taxon>Fungi</taxon>
        <taxon>Dikarya</taxon>
        <taxon>Ascomycota</taxon>
        <taxon>Pezizomycotina</taxon>
        <taxon>Dothideomycetes</taxon>
        <taxon>Pleosporomycetidae</taxon>
        <taxon>Venturiales</taxon>
        <taxon>Venturiaceae</taxon>
        <taxon>Venturia</taxon>
    </lineage>
</organism>
<dbReference type="GO" id="GO:0008270">
    <property type="term" value="F:zinc ion binding"/>
    <property type="evidence" value="ECO:0007669"/>
    <property type="project" value="InterPro"/>
</dbReference>
<keyword evidence="6" id="KW-0812">Transmembrane</keyword>
<comment type="caution">
    <text evidence="8">The sequence shown here is derived from an EMBL/GenBank/DDBJ whole genome shotgun (WGS) entry which is preliminary data.</text>
</comment>
<feature type="compositionally biased region" description="Polar residues" evidence="5">
    <location>
        <begin position="121"/>
        <end position="135"/>
    </location>
</feature>
<keyword evidence="3" id="KW-0804">Transcription</keyword>
<dbReference type="GO" id="GO:0000981">
    <property type="term" value="F:DNA-binding transcription factor activity, RNA polymerase II-specific"/>
    <property type="evidence" value="ECO:0007669"/>
    <property type="project" value="InterPro"/>
</dbReference>
<dbReference type="SUPFAM" id="SSF57701">
    <property type="entry name" value="Zn2/Cys6 DNA-binding domain"/>
    <property type="match status" value="1"/>
</dbReference>
<evidence type="ECO:0000259" key="7">
    <source>
        <dbReference type="PROSITE" id="PS50048"/>
    </source>
</evidence>
<dbReference type="GO" id="GO:0005634">
    <property type="term" value="C:nucleus"/>
    <property type="evidence" value="ECO:0007669"/>
    <property type="project" value="TreeGrafter"/>
</dbReference>
<dbReference type="EMBL" id="SNSC02000010">
    <property type="protein sequence ID" value="TID20645.1"/>
    <property type="molecule type" value="Genomic_DNA"/>
</dbReference>
<feature type="region of interest" description="Disordered" evidence="5">
    <location>
        <begin position="247"/>
        <end position="277"/>
    </location>
</feature>
<keyword evidence="9" id="KW-1185">Reference proteome</keyword>
<dbReference type="STRING" id="86259.A0A4Z1NZD3"/>
<evidence type="ECO:0000256" key="1">
    <source>
        <dbReference type="ARBA" id="ARBA00022723"/>
    </source>
</evidence>
<dbReference type="Gene3D" id="4.10.240.10">
    <property type="entry name" value="Zn(2)-C6 fungal-type DNA-binding domain"/>
    <property type="match status" value="1"/>
</dbReference>
<dbReference type="AlphaFoldDB" id="A0A4Z1NZD3"/>
<dbReference type="OrthoDB" id="2571985at2759"/>
<dbReference type="GO" id="GO:0006351">
    <property type="term" value="P:DNA-templated transcription"/>
    <property type="evidence" value="ECO:0007669"/>
    <property type="project" value="InterPro"/>
</dbReference>
<feature type="compositionally biased region" description="Polar residues" evidence="5">
    <location>
        <begin position="142"/>
        <end position="153"/>
    </location>
</feature>
<proteinExistence type="predicted"/>
<feature type="region of interest" description="Disordered" evidence="5">
    <location>
        <begin position="121"/>
        <end position="174"/>
    </location>
</feature>
<feature type="domain" description="Zn(2)-C6 fungal-type" evidence="7">
    <location>
        <begin position="32"/>
        <end position="61"/>
    </location>
</feature>
<dbReference type="InterPro" id="IPR036864">
    <property type="entry name" value="Zn2-C6_fun-type_DNA-bd_sf"/>
</dbReference>
<evidence type="ECO:0000256" key="6">
    <source>
        <dbReference type="SAM" id="Phobius"/>
    </source>
</evidence>
<evidence type="ECO:0000256" key="3">
    <source>
        <dbReference type="ARBA" id="ARBA00023163"/>
    </source>
</evidence>
<dbReference type="CDD" id="cd12148">
    <property type="entry name" value="fungal_TF_MHR"/>
    <property type="match status" value="1"/>
</dbReference>
<keyword evidence="2" id="KW-0805">Transcription regulation</keyword>
<dbReference type="Pfam" id="PF04082">
    <property type="entry name" value="Fungal_trans"/>
    <property type="match status" value="1"/>
</dbReference>
<dbReference type="SMART" id="SM00906">
    <property type="entry name" value="Fungal_trans"/>
    <property type="match status" value="1"/>
</dbReference>
<name>A0A4Z1NZD3_9PEZI</name>
<dbReference type="Pfam" id="PF00172">
    <property type="entry name" value="Zn_clus"/>
    <property type="match status" value="1"/>
</dbReference>
<keyword evidence="6" id="KW-0472">Membrane</keyword>
<feature type="region of interest" description="Disordered" evidence="5">
    <location>
        <begin position="1"/>
        <end position="25"/>
    </location>
</feature>
<dbReference type="PANTHER" id="PTHR47424">
    <property type="entry name" value="REGULATORY PROTEIN GAL4"/>
    <property type="match status" value="1"/>
</dbReference>
<dbReference type="PROSITE" id="PS50048">
    <property type="entry name" value="ZN2_CY6_FUNGAL_2"/>
    <property type="match status" value="1"/>
</dbReference>
<evidence type="ECO:0000313" key="9">
    <source>
        <dbReference type="Proteomes" id="UP000298493"/>
    </source>
</evidence>
<dbReference type="Proteomes" id="UP000298493">
    <property type="component" value="Unassembled WGS sequence"/>
</dbReference>
<evidence type="ECO:0000256" key="4">
    <source>
        <dbReference type="ARBA" id="ARBA00023242"/>
    </source>
</evidence>
<dbReference type="PANTHER" id="PTHR47424:SF15">
    <property type="entry name" value="ZN(II)2CYS6 TRANSCRIPTION FACTOR (EUROFUNG)"/>
    <property type="match status" value="1"/>
</dbReference>
<sequence length="784" mass="87214">MATAPSPQDLSPGAPDHPAGQKRKRLPRALLACESCRSRKLRCDQLSPCTNCSKRSLDCQYRSLDIPLPTNSRRQEGEAVQAFQGTTTESAIKRQNTFATPGPHHTSPILDFNPSHYRDISQAQSSNAPQWSRPPTNHAEQHSSYPTDLSTPQHDAEAGTDSFGEVNRHTQGTEFYGPTGIYSFLKRLRSRARTQGTTKAAERPDIRNTRDARDLSIVNLLHSSDFPVSYPSSLKTEGVIQNGSAIVSQANPNNLPSPSPTYTSLKRNSVSEASGSAGVTPTSGPFALLSNSDIEKECVRLYFQNLHLVHPILDQTSFVMRCENEIWDIPESPAQTEGSHSVFLALFNAVLAIGAINAGEDALFMRDTTTVRQAERYAGGLSDRAPTYPPLKLAKLFFERAKTNLGDVFEACSLESTQTLLLMAVFCQNALKPHSCYLYCGMAVRSALAIGVPNYTGPEAAQASALWWNLYSFEIEMCASAGRESSLREPSHYRLQFPHILAPEDPKQAFTSHMIALAQLMDQLSQEIYQTDDPKSLVEKSSKCLDIDRRLIQWKNNLPRALDFDKTSLVEPEWVAKQKVVLRNRFLNSRILIHRPFLIAAATASDSLPYQVHVQACVTASFHTIESLYEMYKHRPYFRTWWYNTTYTLYASMILLYVVLSNIETVDHAHAITDVEKSLEIFSSMNMVTVARRCAEIVQEVLDIAKKAMQAPESREGLQDAQNHQAGDTGLLAESDLLAEFEMSKEDLYASLVDSNLMDGFAPFDNGFFDIPDFNSVLGSGPFS</sequence>
<dbReference type="GO" id="GO:0000978">
    <property type="term" value="F:RNA polymerase II cis-regulatory region sequence-specific DNA binding"/>
    <property type="evidence" value="ECO:0007669"/>
    <property type="project" value="TreeGrafter"/>
</dbReference>
<dbReference type="GO" id="GO:0000435">
    <property type="term" value="P:positive regulation of transcription from RNA polymerase II promoter by galactose"/>
    <property type="evidence" value="ECO:0007669"/>
    <property type="project" value="TreeGrafter"/>
</dbReference>
<feature type="transmembrane region" description="Helical" evidence="6">
    <location>
        <begin position="641"/>
        <end position="660"/>
    </location>
</feature>
<gene>
    <name evidence="8" type="ORF">E6O75_ATG05409</name>
</gene>